<name>A0ABW1IW36_9BACL</name>
<sequence length="72" mass="7951">MTDKFGLAWTDGFDIADGSSYYSYKAYGVDENGVVDENNNHMLSGHHEARLGTGVGWNVNLISGFNHGWLLK</sequence>
<protein>
    <submittedName>
        <fullName evidence="1">Uncharacterized protein</fullName>
    </submittedName>
</protein>
<reference evidence="2" key="1">
    <citation type="journal article" date="2019" name="Int. J. Syst. Evol. Microbiol.">
        <title>The Global Catalogue of Microorganisms (GCM) 10K type strain sequencing project: providing services to taxonomists for standard genome sequencing and annotation.</title>
        <authorList>
            <consortium name="The Broad Institute Genomics Platform"/>
            <consortium name="The Broad Institute Genome Sequencing Center for Infectious Disease"/>
            <person name="Wu L."/>
            <person name="Ma J."/>
        </authorList>
    </citation>
    <scope>NUCLEOTIDE SEQUENCE [LARGE SCALE GENOMIC DNA]</scope>
    <source>
        <strain evidence="2">CCM 8749</strain>
    </source>
</reference>
<keyword evidence="2" id="KW-1185">Reference proteome</keyword>
<evidence type="ECO:0000313" key="2">
    <source>
        <dbReference type="Proteomes" id="UP001596250"/>
    </source>
</evidence>
<comment type="caution">
    <text evidence="1">The sequence shown here is derived from an EMBL/GenBank/DDBJ whole genome shotgun (WGS) entry which is preliminary data.</text>
</comment>
<dbReference type="EMBL" id="JBHSQV010000186">
    <property type="protein sequence ID" value="MFC5989009.1"/>
    <property type="molecule type" value="Genomic_DNA"/>
</dbReference>
<dbReference type="Proteomes" id="UP001596250">
    <property type="component" value="Unassembled WGS sequence"/>
</dbReference>
<proteinExistence type="predicted"/>
<accession>A0ABW1IW36</accession>
<organism evidence="1 2">
    <name type="scientific">Marinicrinis lubricantis</name>
    <dbReference type="NCBI Taxonomy" id="2086470"/>
    <lineage>
        <taxon>Bacteria</taxon>
        <taxon>Bacillati</taxon>
        <taxon>Bacillota</taxon>
        <taxon>Bacilli</taxon>
        <taxon>Bacillales</taxon>
        <taxon>Paenibacillaceae</taxon>
    </lineage>
</organism>
<dbReference type="RefSeq" id="WP_379896552.1">
    <property type="nucleotide sequence ID" value="NZ_CBCSCT010000005.1"/>
</dbReference>
<evidence type="ECO:0000313" key="1">
    <source>
        <dbReference type="EMBL" id="MFC5989009.1"/>
    </source>
</evidence>
<gene>
    <name evidence="1" type="ORF">ACFPXP_21610</name>
</gene>